<proteinExistence type="predicted"/>
<evidence type="ECO:0000313" key="1">
    <source>
        <dbReference type="EMBL" id="SFK78116.1"/>
    </source>
</evidence>
<dbReference type="EMBL" id="FOSP01000015">
    <property type="protein sequence ID" value="SFK78116.1"/>
    <property type="molecule type" value="Genomic_DNA"/>
</dbReference>
<protein>
    <submittedName>
        <fullName evidence="1">Uncharacterized protein</fullName>
    </submittedName>
</protein>
<evidence type="ECO:0000313" key="2">
    <source>
        <dbReference type="Proteomes" id="UP000199533"/>
    </source>
</evidence>
<organism evidence="1 2">
    <name type="scientific">Nitrosomonas aestuarii</name>
    <dbReference type="NCBI Taxonomy" id="52441"/>
    <lineage>
        <taxon>Bacteria</taxon>
        <taxon>Pseudomonadati</taxon>
        <taxon>Pseudomonadota</taxon>
        <taxon>Betaproteobacteria</taxon>
        <taxon>Nitrosomonadales</taxon>
        <taxon>Nitrosomonadaceae</taxon>
        <taxon>Nitrosomonas</taxon>
    </lineage>
</organism>
<dbReference type="Proteomes" id="UP000199533">
    <property type="component" value="Unassembled WGS sequence"/>
</dbReference>
<accession>A0A1I4CD87</accession>
<sequence length="90" mass="10240">MNDAQLNSGFWKDTVNRFRKTCKIVYGGNKGILCAAIIQIRQYRQPEPGVLAFRQIQPQDFLVASQRIQRKKPVADFTILGADPSLRFDA</sequence>
<dbReference type="AlphaFoldDB" id="A0A1I4CD87"/>
<gene>
    <name evidence="1" type="ORF">SAMN05216302_101525</name>
</gene>
<keyword evidence="2" id="KW-1185">Reference proteome</keyword>
<reference evidence="2" key="1">
    <citation type="submission" date="2016-10" db="EMBL/GenBank/DDBJ databases">
        <authorList>
            <person name="Varghese N."/>
            <person name="Submissions S."/>
        </authorList>
    </citation>
    <scope>NUCLEOTIDE SEQUENCE [LARGE SCALE GENOMIC DNA]</scope>
    <source>
        <strain evidence="2">Nm69</strain>
    </source>
</reference>
<name>A0A1I4CD87_9PROT</name>